<keyword evidence="5" id="KW-1185">Reference proteome</keyword>
<name>A0ABX5A6I4_9ENTR</name>
<dbReference type="Pfam" id="PF00583">
    <property type="entry name" value="Acetyltransf_1"/>
    <property type="match status" value="1"/>
</dbReference>
<dbReference type="InterPro" id="IPR051016">
    <property type="entry name" value="Diverse_Substrate_AcTransf"/>
</dbReference>
<evidence type="ECO:0000313" key="5">
    <source>
        <dbReference type="Proteomes" id="UP000237025"/>
    </source>
</evidence>
<dbReference type="Proteomes" id="UP000237025">
    <property type="component" value="Unassembled WGS sequence"/>
</dbReference>
<feature type="domain" description="N-acetyltransferase" evidence="3">
    <location>
        <begin position="3"/>
        <end position="146"/>
    </location>
</feature>
<organism evidence="4 5">
    <name type="scientific">Lelliottia aquatilis</name>
    <dbReference type="NCBI Taxonomy" id="2080838"/>
    <lineage>
        <taxon>Bacteria</taxon>
        <taxon>Pseudomonadati</taxon>
        <taxon>Pseudomonadota</taxon>
        <taxon>Gammaproteobacteria</taxon>
        <taxon>Enterobacterales</taxon>
        <taxon>Enterobacteriaceae</taxon>
        <taxon>Lelliottia</taxon>
    </lineage>
</organism>
<dbReference type="InterPro" id="IPR016181">
    <property type="entry name" value="Acyl_CoA_acyltransferase"/>
</dbReference>
<accession>A0ABX5A6I4</accession>
<dbReference type="EMBL" id="PQVW01000001">
    <property type="protein sequence ID" value="POZ33785.1"/>
    <property type="molecule type" value="Genomic_DNA"/>
</dbReference>
<keyword evidence="1" id="KW-0808">Transferase</keyword>
<dbReference type="InterPro" id="IPR000182">
    <property type="entry name" value="GNAT_dom"/>
</dbReference>
<gene>
    <name evidence="4" type="ORF">C3712_01380</name>
</gene>
<comment type="caution">
    <text evidence="4">The sequence shown here is derived from an EMBL/GenBank/DDBJ whole genome shotgun (WGS) entry which is preliminary data.</text>
</comment>
<dbReference type="PANTHER" id="PTHR10545">
    <property type="entry name" value="DIAMINE N-ACETYLTRANSFERASE"/>
    <property type="match status" value="1"/>
</dbReference>
<dbReference type="SUPFAM" id="SSF55729">
    <property type="entry name" value="Acyl-CoA N-acyltransferases (Nat)"/>
    <property type="match status" value="1"/>
</dbReference>
<proteinExistence type="predicted"/>
<evidence type="ECO:0000259" key="3">
    <source>
        <dbReference type="PROSITE" id="PS51186"/>
    </source>
</evidence>
<dbReference type="PROSITE" id="PS51186">
    <property type="entry name" value="GNAT"/>
    <property type="match status" value="1"/>
</dbReference>
<protein>
    <submittedName>
        <fullName evidence="4">GNAT family N-acetyltransferase</fullName>
    </submittedName>
</protein>
<evidence type="ECO:0000256" key="1">
    <source>
        <dbReference type="ARBA" id="ARBA00022679"/>
    </source>
</evidence>
<dbReference type="PANTHER" id="PTHR10545:SF42">
    <property type="entry name" value="ACETYLTRANSFERASE"/>
    <property type="match status" value="1"/>
</dbReference>
<dbReference type="Gene3D" id="3.40.630.30">
    <property type="match status" value="1"/>
</dbReference>
<sequence>MTVIVRALRKGDYAGWRPLWDGYTAFYACELDESVTALTWERALNSHSSLFCRVAEIDGKVIGFAMCVLHEGTWTTAPVCYLEDLFVDENVRGKGAGKALIEALQAEGKREGWSTLYWVTRQNNPARKLYDMFSEADDFVRYRVSL</sequence>
<evidence type="ECO:0000256" key="2">
    <source>
        <dbReference type="ARBA" id="ARBA00023315"/>
    </source>
</evidence>
<reference evidence="4 5" key="1">
    <citation type="submission" date="2018-02" db="EMBL/GenBank/DDBJ databases">
        <title>Lelliotia aquatilis sp. nov., isolated from drinking water.</title>
        <authorList>
            <person name="Kaempfer P."/>
            <person name="Glaeser S."/>
            <person name="Exner M."/>
            <person name="Doijad S."/>
            <person name="Chakraborty T."/>
        </authorList>
    </citation>
    <scope>NUCLEOTIDE SEQUENCE [LARGE SCALE GENOMIC DNA]</scope>
    <source>
        <strain evidence="4 5">6331-17</strain>
    </source>
</reference>
<keyword evidence="2" id="KW-0012">Acyltransferase</keyword>
<evidence type="ECO:0000313" key="4">
    <source>
        <dbReference type="EMBL" id="POZ33785.1"/>
    </source>
</evidence>
<dbReference type="CDD" id="cd04301">
    <property type="entry name" value="NAT_SF"/>
    <property type="match status" value="1"/>
</dbReference>
<dbReference type="RefSeq" id="WP_103948965.1">
    <property type="nucleotide sequence ID" value="NZ_PQVT01000001.1"/>
</dbReference>